<feature type="chain" id="PRO_5046111965" evidence="2">
    <location>
        <begin position="19"/>
        <end position="214"/>
    </location>
</feature>
<feature type="compositionally biased region" description="Pro residues" evidence="1">
    <location>
        <begin position="41"/>
        <end position="60"/>
    </location>
</feature>
<gene>
    <name evidence="3" type="ORF">K7C98_04850</name>
</gene>
<evidence type="ECO:0000256" key="1">
    <source>
        <dbReference type="SAM" id="MobiDB-lite"/>
    </source>
</evidence>
<dbReference type="EMBL" id="JAIRAU010000001">
    <property type="protein sequence ID" value="MBZ5708576.1"/>
    <property type="molecule type" value="Genomic_DNA"/>
</dbReference>
<protein>
    <submittedName>
        <fullName evidence="3">Uncharacterized protein</fullName>
    </submittedName>
</protein>
<evidence type="ECO:0000313" key="4">
    <source>
        <dbReference type="Proteomes" id="UP001139031"/>
    </source>
</evidence>
<accession>A0ABS7TK32</accession>
<comment type="caution">
    <text evidence="3">The sequence shown here is derived from an EMBL/GenBank/DDBJ whole genome shotgun (WGS) entry which is preliminary data.</text>
</comment>
<evidence type="ECO:0000256" key="2">
    <source>
        <dbReference type="SAM" id="SignalP"/>
    </source>
</evidence>
<dbReference type="RefSeq" id="WP_224190323.1">
    <property type="nucleotide sequence ID" value="NZ_JAIRAU010000001.1"/>
</dbReference>
<reference evidence="3" key="1">
    <citation type="submission" date="2021-08" db="EMBL/GenBank/DDBJ databases">
        <authorList>
            <person name="Stevens D.C."/>
        </authorList>
    </citation>
    <scope>NUCLEOTIDE SEQUENCE</scope>
    <source>
        <strain evidence="3">DSM 53165</strain>
    </source>
</reference>
<feature type="region of interest" description="Disordered" evidence="1">
    <location>
        <begin position="19"/>
        <end position="76"/>
    </location>
</feature>
<feature type="compositionally biased region" description="Low complexity" evidence="1">
    <location>
        <begin position="19"/>
        <end position="40"/>
    </location>
</feature>
<organism evidence="3 4">
    <name type="scientific">Nannocystis pusilla</name>
    <dbReference type="NCBI Taxonomy" id="889268"/>
    <lineage>
        <taxon>Bacteria</taxon>
        <taxon>Pseudomonadati</taxon>
        <taxon>Myxococcota</taxon>
        <taxon>Polyangia</taxon>
        <taxon>Nannocystales</taxon>
        <taxon>Nannocystaceae</taxon>
        <taxon>Nannocystis</taxon>
    </lineage>
</organism>
<feature type="signal peptide" evidence="2">
    <location>
        <begin position="1"/>
        <end position="18"/>
    </location>
</feature>
<evidence type="ECO:0000313" key="3">
    <source>
        <dbReference type="EMBL" id="MBZ5708576.1"/>
    </source>
</evidence>
<name>A0ABS7TK32_9BACT</name>
<proteinExistence type="predicted"/>
<keyword evidence="2" id="KW-0732">Signal</keyword>
<dbReference type="Proteomes" id="UP001139031">
    <property type="component" value="Unassembled WGS sequence"/>
</dbReference>
<sequence>MLAPLSALVVASSLLAAAGDEPSTAATDSASPPSYMQPVYVDPPPGHYDPPPGYYDPPPAYYESDTPGGAPVYKDPPAGYYDPPPGWYDPPPGYYMPPAGLPAPLPIPREPVVLADDAWQKWASRHDTLRRRQIGWGITLGLSVLTLGMIAAFPPDDCRDCGPLARPILGISAVIMTKISLVSTIINGVALARHNRNRPAATLALGPGSLRVEF</sequence>
<keyword evidence="4" id="KW-1185">Reference proteome</keyword>